<feature type="signal peptide" evidence="2">
    <location>
        <begin position="1"/>
        <end position="27"/>
    </location>
</feature>
<proteinExistence type="predicted"/>
<dbReference type="PROSITE" id="PS51257">
    <property type="entry name" value="PROKAR_LIPOPROTEIN"/>
    <property type="match status" value="1"/>
</dbReference>
<keyword evidence="2" id="KW-0732">Signal</keyword>
<feature type="compositionally biased region" description="Basic and acidic residues" evidence="1">
    <location>
        <begin position="55"/>
        <end position="66"/>
    </location>
</feature>
<gene>
    <name evidence="3" type="ORF">A3843_09685</name>
</gene>
<reference evidence="3 4" key="1">
    <citation type="submission" date="2016-03" db="EMBL/GenBank/DDBJ databases">
        <title>Genome sequence of Nesiotobacter sp. nov., a moderately halophilic alphaproteobacterium isolated from the Yellow Sea, China.</title>
        <authorList>
            <person name="Zhang G."/>
            <person name="Zhang R."/>
        </authorList>
    </citation>
    <scope>NUCLEOTIDE SEQUENCE [LARGE SCALE GENOMIC DNA]</scope>
    <source>
        <strain evidence="3 4">WB1-6</strain>
    </source>
</reference>
<dbReference type="Proteomes" id="UP000185783">
    <property type="component" value="Unassembled WGS sequence"/>
</dbReference>
<keyword evidence="4" id="KW-1185">Reference proteome</keyword>
<dbReference type="STRING" id="197461.A3843_09685"/>
<dbReference type="OrthoDB" id="284948at204455"/>
<comment type="caution">
    <text evidence="3">The sequence shown here is derived from an EMBL/GenBank/DDBJ whole genome shotgun (WGS) entry which is preliminary data.</text>
</comment>
<organism evidence="3 4">
    <name type="scientific">Pseudovibrio exalbescens</name>
    <dbReference type="NCBI Taxonomy" id="197461"/>
    <lineage>
        <taxon>Bacteria</taxon>
        <taxon>Pseudomonadati</taxon>
        <taxon>Pseudomonadota</taxon>
        <taxon>Alphaproteobacteria</taxon>
        <taxon>Hyphomicrobiales</taxon>
        <taxon>Stappiaceae</taxon>
        <taxon>Pseudovibrio</taxon>
    </lineage>
</organism>
<evidence type="ECO:0008006" key="5">
    <source>
        <dbReference type="Google" id="ProtNLM"/>
    </source>
</evidence>
<dbReference type="AlphaFoldDB" id="A0A1U7JIW9"/>
<sequence length="75" mass="7920">MSSQFSKVAPKLVTVAVVAGLAMSVAACGRKGSLEPVRAETPQAQDQAEVSKTPEAPETKEQKRFLLDPLIDPGL</sequence>
<protein>
    <recommendedName>
        <fullName evidence="5">Prokaryotic lipoprotein-attachment site</fullName>
    </recommendedName>
</protein>
<evidence type="ECO:0000313" key="3">
    <source>
        <dbReference type="EMBL" id="OKL44632.1"/>
    </source>
</evidence>
<evidence type="ECO:0000256" key="1">
    <source>
        <dbReference type="SAM" id="MobiDB-lite"/>
    </source>
</evidence>
<feature type="chain" id="PRO_5010551201" description="Prokaryotic lipoprotein-attachment site" evidence="2">
    <location>
        <begin position="28"/>
        <end position="75"/>
    </location>
</feature>
<accession>A0A1U7JIW9</accession>
<feature type="region of interest" description="Disordered" evidence="1">
    <location>
        <begin position="34"/>
        <end position="75"/>
    </location>
</feature>
<evidence type="ECO:0000313" key="4">
    <source>
        <dbReference type="Proteomes" id="UP000185783"/>
    </source>
</evidence>
<dbReference type="EMBL" id="LVVZ01000014">
    <property type="protein sequence ID" value="OKL44632.1"/>
    <property type="molecule type" value="Genomic_DNA"/>
</dbReference>
<evidence type="ECO:0000256" key="2">
    <source>
        <dbReference type="SAM" id="SignalP"/>
    </source>
</evidence>
<name>A0A1U7JIW9_9HYPH</name>
<dbReference type="RefSeq" id="WP_028480356.1">
    <property type="nucleotide sequence ID" value="NZ_LVVZ01000014.1"/>
</dbReference>